<dbReference type="OrthoDB" id="5418203at2759"/>
<dbReference type="InterPro" id="IPR001374">
    <property type="entry name" value="R3H_dom"/>
</dbReference>
<dbReference type="GO" id="GO:0003676">
    <property type="term" value="F:nucleic acid binding"/>
    <property type="evidence" value="ECO:0007669"/>
    <property type="project" value="UniProtKB-UniRule"/>
</dbReference>
<accession>A0A6P8R1M6</accession>
<evidence type="ECO:0000313" key="5">
    <source>
        <dbReference type="RefSeq" id="XP_033804122.1"/>
    </source>
</evidence>
<dbReference type="Pfam" id="PF01424">
    <property type="entry name" value="R3H"/>
    <property type="match status" value="1"/>
</dbReference>
<dbReference type="Gene3D" id="3.30.70.330">
    <property type="match status" value="1"/>
</dbReference>
<evidence type="ECO:0000256" key="2">
    <source>
        <dbReference type="SAM" id="SignalP"/>
    </source>
</evidence>
<dbReference type="Gene3D" id="3.30.1370.50">
    <property type="entry name" value="R3H-like domain"/>
    <property type="match status" value="1"/>
</dbReference>
<dbReference type="PANTHER" id="PTHR21678:SF6">
    <property type="entry name" value="R3H AND COILED-COIL DOMAIN-CONTAINING PROTEIN 1"/>
    <property type="match status" value="1"/>
</dbReference>
<protein>
    <submittedName>
        <fullName evidence="5">R3H and coiled-coil domain-containing protein 1 isoform X1</fullName>
    </submittedName>
</protein>
<dbReference type="CTD" id="203069"/>
<keyword evidence="4" id="KW-1185">Reference proteome</keyword>
<dbReference type="InParanoid" id="A0A6P8R1M6"/>
<organism evidence="4 5">
    <name type="scientific">Geotrypetes seraphini</name>
    <name type="common">Gaboon caecilian</name>
    <name type="synonym">Caecilia seraphini</name>
    <dbReference type="NCBI Taxonomy" id="260995"/>
    <lineage>
        <taxon>Eukaryota</taxon>
        <taxon>Metazoa</taxon>
        <taxon>Chordata</taxon>
        <taxon>Craniata</taxon>
        <taxon>Vertebrata</taxon>
        <taxon>Euteleostomi</taxon>
        <taxon>Amphibia</taxon>
        <taxon>Gymnophiona</taxon>
        <taxon>Geotrypetes</taxon>
    </lineage>
</organism>
<dbReference type="PROSITE" id="PS51061">
    <property type="entry name" value="R3H"/>
    <property type="match status" value="1"/>
</dbReference>
<feature type="signal peptide" evidence="2">
    <location>
        <begin position="1"/>
        <end position="22"/>
    </location>
</feature>
<feature type="chain" id="PRO_5028133124" evidence="2">
    <location>
        <begin position="23"/>
        <end position="502"/>
    </location>
</feature>
<keyword evidence="2" id="KW-0732">Signal</keyword>
<dbReference type="SUPFAM" id="SSF82708">
    <property type="entry name" value="R3H domain"/>
    <property type="match status" value="1"/>
</dbReference>
<evidence type="ECO:0000259" key="3">
    <source>
        <dbReference type="PROSITE" id="PS51061"/>
    </source>
</evidence>
<dbReference type="Proteomes" id="UP000515159">
    <property type="component" value="Chromosome 6"/>
</dbReference>
<feature type="domain" description="R3H" evidence="3">
    <location>
        <begin position="59"/>
        <end position="124"/>
    </location>
</feature>
<evidence type="ECO:0000256" key="1">
    <source>
        <dbReference type="SAM" id="MobiDB-lite"/>
    </source>
</evidence>
<dbReference type="InterPro" id="IPR036867">
    <property type="entry name" value="R3H_dom_sf"/>
</dbReference>
<feature type="region of interest" description="Disordered" evidence="1">
    <location>
        <begin position="295"/>
        <end position="344"/>
    </location>
</feature>
<reference evidence="5" key="1">
    <citation type="submission" date="2025-08" db="UniProtKB">
        <authorList>
            <consortium name="RefSeq"/>
        </authorList>
    </citation>
    <scope>IDENTIFICATION</scope>
</reference>
<feature type="compositionally biased region" description="Basic residues" evidence="1">
    <location>
        <begin position="177"/>
        <end position="186"/>
    </location>
</feature>
<dbReference type="KEGG" id="gsh:117362214"/>
<dbReference type="FunCoup" id="A0A6P8R1M6">
    <property type="interactions" value="775"/>
</dbReference>
<dbReference type="SMART" id="SM00393">
    <property type="entry name" value="R3H"/>
    <property type="match status" value="1"/>
</dbReference>
<feature type="region of interest" description="Disordered" evidence="1">
    <location>
        <begin position="156"/>
        <end position="189"/>
    </location>
</feature>
<gene>
    <name evidence="5" type="primary">R3HCC1</name>
</gene>
<dbReference type="InterPro" id="IPR012677">
    <property type="entry name" value="Nucleotide-bd_a/b_plait_sf"/>
</dbReference>
<dbReference type="AlphaFoldDB" id="A0A6P8R1M6"/>
<evidence type="ECO:0000313" key="4">
    <source>
        <dbReference type="Proteomes" id="UP000515159"/>
    </source>
</evidence>
<feature type="compositionally biased region" description="Basic and acidic residues" evidence="1">
    <location>
        <begin position="304"/>
        <end position="324"/>
    </location>
</feature>
<proteinExistence type="predicted"/>
<dbReference type="RefSeq" id="XP_033804122.1">
    <property type="nucleotide sequence ID" value="XM_033948231.1"/>
</dbReference>
<dbReference type="InterPro" id="IPR039884">
    <property type="entry name" value="R3HC1/R3HCL"/>
</dbReference>
<dbReference type="PANTHER" id="PTHR21678">
    <property type="entry name" value="GROWTH INHIBITION AND DIFFERENTIATION RELATED PROTEIN 88"/>
    <property type="match status" value="1"/>
</dbReference>
<dbReference type="GeneID" id="117362214"/>
<name>A0A6P8R1M6_GEOSA</name>
<sequence>MGLSFALLSLLPGGGYLPVVLSECCGISVSFSVSRPVFAASPAAVLASLDGLYLSSLENDFYSQVLEDLERFRLEENQKKVLLFPPLTSRLRYITHRITETFDSLSSFSVGESWKRRTVICHLNVRLPDQEDAAHIIGSTVPQTSNRHQKRFHGARGTDSAVAEHQLGTGPTYRGSQRGRGRRRFNKRPDQALYVPPRRSQILDAGEQKNELGVGMEPVTEAIGKEKTCLQGKLEEALDNKDNVRNNQNLLSSSSGMTAVCEEDVHFPSAKTGEEHLEAESSRILGENTERTALADGMGVPEQGDSRDNCREATREMECSRDLPLDSGTLESSTEGDEEGKTDGDCTDQLLKEITAHLTEKDISINKPLFDYSTYCDVTENEDKFGHIIEIFDFEPALRTEDLMEAFTEFQVEGFRLQWVDDTHALGIFSSQTAAVQALSMTHPLLKFRPLAQGIKQSQFRARQRAEFFQPTKWRSPTDPSVAKRLVKRALGLQNQKEPKSE</sequence>